<evidence type="ECO:0000313" key="2">
    <source>
        <dbReference type="Proteomes" id="UP000712600"/>
    </source>
</evidence>
<dbReference type="AlphaFoldDB" id="A0A8S9PU89"/>
<dbReference type="EMBL" id="QGKX02001347">
    <property type="protein sequence ID" value="KAF3524854.1"/>
    <property type="molecule type" value="Genomic_DNA"/>
</dbReference>
<name>A0A8S9PU89_BRACR</name>
<evidence type="ECO:0000313" key="1">
    <source>
        <dbReference type="EMBL" id="KAF3524854.1"/>
    </source>
</evidence>
<organism evidence="1 2">
    <name type="scientific">Brassica cretica</name>
    <name type="common">Mustard</name>
    <dbReference type="NCBI Taxonomy" id="69181"/>
    <lineage>
        <taxon>Eukaryota</taxon>
        <taxon>Viridiplantae</taxon>
        <taxon>Streptophyta</taxon>
        <taxon>Embryophyta</taxon>
        <taxon>Tracheophyta</taxon>
        <taxon>Spermatophyta</taxon>
        <taxon>Magnoliopsida</taxon>
        <taxon>eudicotyledons</taxon>
        <taxon>Gunneridae</taxon>
        <taxon>Pentapetalae</taxon>
        <taxon>rosids</taxon>
        <taxon>malvids</taxon>
        <taxon>Brassicales</taxon>
        <taxon>Brassicaceae</taxon>
        <taxon>Brassiceae</taxon>
        <taxon>Brassica</taxon>
    </lineage>
</organism>
<gene>
    <name evidence="1" type="ORF">F2Q69_00050850</name>
</gene>
<comment type="caution">
    <text evidence="1">The sequence shown here is derived from an EMBL/GenBank/DDBJ whole genome shotgun (WGS) entry which is preliminary data.</text>
</comment>
<reference evidence="1" key="1">
    <citation type="submission" date="2019-12" db="EMBL/GenBank/DDBJ databases">
        <title>Genome sequencing and annotation of Brassica cretica.</title>
        <authorList>
            <person name="Studholme D.J."/>
            <person name="Sarris P."/>
        </authorList>
    </citation>
    <scope>NUCLEOTIDE SEQUENCE</scope>
    <source>
        <strain evidence="1">PFS-109/04</strain>
        <tissue evidence="1">Leaf</tissue>
    </source>
</reference>
<proteinExistence type="predicted"/>
<accession>A0A8S9PU89</accession>
<protein>
    <submittedName>
        <fullName evidence="1">Uncharacterized protein</fullName>
    </submittedName>
</protein>
<sequence length="78" mass="8950">MRFSYAERLLSGRGAEDDRELLLVADGVSSGWDRDLNWMQVELRLRTLITDRERLKLSLIGVETRRRSSRIVAAGLGF</sequence>
<dbReference type="Proteomes" id="UP000712600">
    <property type="component" value="Unassembled WGS sequence"/>
</dbReference>